<dbReference type="Gene3D" id="3.90.1200.10">
    <property type="match status" value="1"/>
</dbReference>
<accession>A0AAW1PSD1</accession>
<name>A0AAW1PSD1_9CHLO</name>
<comment type="similarity">
    <text evidence="2">Belongs to the choline/ethanolamine kinase family.</text>
</comment>
<dbReference type="Pfam" id="PF01633">
    <property type="entry name" value="Choline_kinase"/>
    <property type="match status" value="1"/>
</dbReference>
<comment type="caution">
    <text evidence="4">The sequence shown here is derived from an EMBL/GenBank/DDBJ whole genome shotgun (WGS) entry which is preliminary data.</text>
</comment>
<dbReference type="PANTHER" id="PTHR22603">
    <property type="entry name" value="CHOLINE/ETHANOALAMINE KINASE"/>
    <property type="match status" value="1"/>
</dbReference>
<dbReference type="Gene3D" id="3.30.200.20">
    <property type="entry name" value="Phosphorylase Kinase, domain 1"/>
    <property type="match status" value="1"/>
</dbReference>
<organism evidence="4 5">
    <name type="scientific">[Myrmecia] bisecta</name>
    <dbReference type="NCBI Taxonomy" id="41462"/>
    <lineage>
        <taxon>Eukaryota</taxon>
        <taxon>Viridiplantae</taxon>
        <taxon>Chlorophyta</taxon>
        <taxon>core chlorophytes</taxon>
        <taxon>Trebouxiophyceae</taxon>
        <taxon>Trebouxiales</taxon>
        <taxon>Trebouxiaceae</taxon>
        <taxon>Myrmecia</taxon>
    </lineage>
</organism>
<dbReference type="SUPFAM" id="SSF56112">
    <property type="entry name" value="Protein kinase-like (PK-like)"/>
    <property type="match status" value="1"/>
</dbReference>
<dbReference type="GO" id="GO:0005737">
    <property type="term" value="C:cytoplasm"/>
    <property type="evidence" value="ECO:0007669"/>
    <property type="project" value="TreeGrafter"/>
</dbReference>
<dbReference type="GO" id="GO:0006646">
    <property type="term" value="P:phosphatidylethanolamine biosynthetic process"/>
    <property type="evidence" value="ECO:0007669"/>
    <property type="project" value="TreeGrafter"/>
</dbReference>
<keyword evidence="5" id="KW-1185">Reference proteome</keyword>
<comment type="pathway">
    <text evidence="1">Phospholipid metabolism; phosphatidylethanolamine biosynthesis; phosphatidylethanolamine from ethanolamine: step 1/3.</text>
</comment>
<dbReference type="PANTHER" id="PTHR22603:SF66">
    <property type="entry name" value="ETHANOLAMINE KINASE"/>
    <property type="match status" value="1"/>
</dbReference>
<dbReference type="Proteomes" id="UP001489004">
    <property type="component" value="Unassembled WGS sequence"/>
</dbReference>
<dbReference type="AlphaFoldDB" id="A0AAW1PSD1"/>
<gene>
    <name evidence="4" type="ORF">WJX72_001170</name>
</gene>
<evidence type="ECO:0000256" key="2">
    <source>
        <dbReference type="ARBA" id="ARBA00038211"/>
    </source>
</evidence>
<protein>
    <recommendedName>
        <fullName evidence="3">ethanolamine kinase</fullName>
        <ecNumber evidence="3">2.7.1.82</ecNumber>
    </recommendedName>
</protein>
<dbReference type="EC" id="2.7.1.82" evidence="3"/>
<evidence type="ECO:0000313" key="4">
    <source>
        <dbReference type="EMBL" id="KAK9812640.1"/>
    </source>
</evidence>
<dbReference type="InterPro" id="IPR011009">
    <property type="entry name" value="Kinase-like_dom_sf"/>
</dbReference>
<dbReference type="EMBL" id="JALJOR010000008">
    <property type="protein sequence ID" value="KAK9812640.1"/>
    <property type="molecule type" value="Genomic_DNA"/>
</dbReference>
<dbReference type="CDD" id="cd05157">
    <property type="entry name" value="ETNK_euk"/>
    <property type="match status" value="1"/>
</dbReference>
<evidence type="ECO:0000313" key="5">
    <source>
        <dbReference type="Proteomes" id="UP001489004"/>
    </source>
</evidence>
<evidence type="ECO:0000256" key="3">
    <source>
        <dbReference type="ARBA" id="ARBA00038874"/>
    </source>
</evidence>
<dbReference type="GO" id="GO:0004305">
    <property type="term" value="F:ethanolamine kinase activity"/>
    <property type="evidence" value="ECO:0007669"/>
    <property type="project" value="UniProtKB-EC"/>
</dbReference>
<evidence type="ECO:0000256" key="1">
    <source>
        <dbReference type="ARBA" id="ARBA00037883"/>
    </source>
</evidence>
<reference evidence="4 5" key="1">
    <citation type="journal article" date="2024" name="Nat. Commun.">
        <title>Phylogenomics reveals the evolutionary origins of lichenization in chlorophyte algae.</title>
        <authorList>
            <person name="Puginier C."/>
            <person name="Libourel C."/>
            <person name="Otte J."/>
            <person name="Skaloud P."/>
            <person name="Haon M."/>
            <person name="Grisel S."/>
            <person name="Petersen M."/>
            <person name="Berrin J.G."/>
            <person name="Delaux P.M."/>
            <person name="Dal Grande F."/>
            <person name="Keller J."/>
        </authorList>
    </citation>
    <scope>NUCLEOTIDE SEQUENCE [LARGE SCALE GENOMIC DNA]</scope>
    <source>
        <strain evidence="4 5">SAG 2043</strain>
    </source>
</reference>
<sequence>MVHKVSAPHRRRTLDLQQAESELHFNARQLAKELLVGWAALGEDDIEIGTVSGGITNVLWQLAPPQGSELERVLLRVFGDKTDLLIDRDRELEVVLQLNAAGFGANVIATFENGRFESFIPMRTLKPEQMTQPDMAVCIARRLRQFHAVDITGDKQPTSFATTRKWLDMARSLDFEDSPAKQAQYEALDFDQMSAEMSEIEEACLRIDSPSVFSHHDLLSGNVMVSWQEDEPVCSAVDGSTVQFIDFEYGAYSQRGFDLGNHFNEYAGFECDYGRYPSKGHVADFARSYLAEGQSTPPEERAVQQLAVEANVFALASHQYWGVWAILQSRYSPIDFDYMGYSQLRWSEYYRRKAEFLADLGRFLEQAK</sequence>
<proteinExistence type="inferred from homology"/>